<accession>A0ABY5LBK9</accession>
<name>A0ABY5LBK9_9SPHN</name>
<evidence type="ECO:0000259" key="1">
    <source>
        <dbReference type="Pfam" id="PF01408"/>
    </source>
</evidence>
<dbReference type="InterPro" id="IPR036291">
    <property type="entry name" value="NAD(P)-bd_dom_sf"/>
</dbReference>
<dbReference type="Pfam" id="PF01408">
    <property type="entry name" value="GFO_IDH_MocA"/>
    <property type="match status" value="1"/>
</dbReference>
<gene>
    <name evidence="3" type="ORF">NMP03_12855</name>
</gene>
<feature type="domain" description="Gfo/Idh/MocA-like oxidoreductase N-terminal" evidence="1">
    <location>
        <begin position="8"/>
        <end position="138"/>
    </location>
</feature>
<organism evidence="3 4">
    <name type="scientific">Sphingomonas qomolangmaensis</name>
    <dbReference type="NCBI Taxonomy" id="2918765"/>
    <lineage>
        <taxon>Bacteria</taxon>
        <taxon>Pseudomonadati</taxon>
        <taxon>Pseudomonadota</taxon>
        <taxon>Alphaproteobacteria</taxon>
        <taxon>Sphingomonadales</taxon>
        <taxon>Sphingomonadaceae</taxon>
        <taxon>Sphingomonas</taxon>
    </lineage>
</organism>
<dbReference type="SUPFAM" id="SSF55347">
    <property type="entry name" value="Glyceraldehyde-3-phosphate dehydrogenase-like, C-terminal domain"/>
    <property type="match status" value="1"/>
</dbReference>
<reference evidence="3" key="1">
    <citation type="submission" date="2022-07" db="EMBL/GenBank/DDBJ databases">
        <title>Sphingomonas sp. nov., a novel bacterium isolated from the north slope of the Mount Everest.</title>
        <authorList>
            <person name="Cui X."/>
            <person name="Liu Y."/>
        </authorList>
    </citation>
    <scope>NUCLEOTIDE SEQUENCE</scope>
    <source>
        <strain evidence="3">S5-59</strain>
    </source>
</reference>
<sequence>MTASASRLRYGMVGGGEGAFIGAVHRMAAALDGECALVCGAFSSDGERNARSAAALGIEPARAYGSLEALLAGEAALPAEERMQALAIVTPNHLHAPMAIAALDAGFDVMSEKPMALNLDEALAIAEAVERSGRLYGLAFTYSGYPLVEEARVRVARGDLGAIRLVQVEYSQGWLSQPIDAGGNKQAEWRTDPARAGLGGCLGDIGTHAFQLAEHVSGLSVEELSADLTIHVPGRRLDDDVSALLRFEGGARGTLKASQVAAGDENGLRLRVHGEKGGLDWSQQEPNTLTLRWLDRPAEIVRAAGPGLDALTTARLRTPSGHPEGYIEAFANLYRSFAKTVKAGTAVPAIGTADWFPGIDDGLRTMTFVEAMIENSAGDAKWTRLADVLAARRNTKGEAA</sequence>
<protein>
    <submittedName>
        <fullName evidence="3">Gfo/Idh/MocA family oxidoreductase</fullName>
    </submittedName>
</protein>
<feature type="domain" description="GFO/IDH/MocA-like oxidoreductase" evidence="2">
    <location>
        <begin position="149"/>
        <end position="279"/>
    </location>
</feature>
<evidence type="ECO:0000313" key="4">
    <source>
        <dbReference type="Proteomes" id="UP001058533"/>
    </source>
</evidence>
<dbReference type="RefSeq" id="WP_256505845.1">
    <property type="nucleotide sequence ID" value="NZ_CP101740.1"/>
</dbReference>
<dbReference type="Pfam" id="PF22725">
    <property type="entry name" value="GFO_IDH_MocA_C3"/>
    <property type="match status" value="1"/>
</dbReference>
<dbReference type="Gene3D" id="3.40.50.720">
    <property type="entry name" value="NAD(P)-binding Rossmann-like Domain"/>
    <property type="match status" value="1"/>
</dbReference>
<dbReference type="PANTHER" id="PTHR43708:SF3">
    <property type="entry name" value="OXIDOREDUCTASE"/>
    <property type="match status" value="1"/>
</dbReference>
<dbReference type="EMBL" id="CP101740">
    <property type="protein sequence ID" value="UUL82066.1"/>
    <property type="molecule type" value="Genomic_DNA"/>
</dbReference>
<dbReference type="InterPro" id="IPR055170">
    <property type="entry name" value="GFO_IDH_MocA-like_dom"/>
</dbReference>
<keyword evidence="4" id="KW-1185">Reference proteome</keyword>
<evidence type="ECO:0000259" key="2">
    <source>
        <dbReference type="Pfam" id="PF22725"/>
    </source>
</evidence>
<dbReference type="Gene3D" id="3.30.360.10">
    <property type="entry name" value="Dihydrodipicolinate Reductase, domain 2"/>
    <property type="match status" value="1"/>
</dbReference>
<dbReference type="SUPFAM" id="SSF51735">
    <property type="entry name" value="NAD(P)-binding Rossmann-fold domains"/>
    <property type="match status" value="1"/>
</dbReference>
<evidence type="ECO:0000313" key="3">
    <source>
        <dbReference type="EMBL" id="UUL82066.1"/>
    </source>
</evidence>
<dbReference type="InterPro" id="IPR051317">
    <property type="entry name" value="Gfo/Idh/MocA_oxidoreduct"/>
</dbReference>
<proteinExistence type="predicted"/>
<dbReference type="PANTHER" id="PTHR43708">
    <property type="entry name" value="CONSERVED EXPRESSED OXIDOREDUCTASE (EUROFUNG)"/>
    <property type="match status" value="1"/>
</dbReference>
<dbReference type="Proteomes" id="UP001058533">
    <property type="component" value="Chromosome"/>
</dbReference>
<dbReference type="InterPro" id="IPR000683">
    <property type="entry name" value="Gfo/Idh/MocA-like_OxRdtase_N"/>
</dbReference>